<sequence>MMLRFPKVSLALPFVRTRSWRTVFVLFRVVTLQDDHRRHVLLCQSVRRRYSVTHRKWLWASVR</sequence>
<keyword evidence="2" id="KW-1185">Reference proteome</keyword>
<organism evidence="1 2">
    <name type="scientific">Sphingomonas pseudosanguinis</name>
    <dbReference type="NCBI Taxonomy" id="413712"/>
    <lineage>
        <taxon>Bacteria</taxon>
        <taxon>Pseudomonadati</taxon>
        <taxon>Pseudomonadota</taxon>
        <taxon>Alphaproteobacteria</taxon>
        <taxon>Sphingomonadales</taxon>
        <taxon>Sphingomonadaceae</taxon>
        <taxon>Sphingomonas</taxon>
    </lineage>
</organism>
<dbReference type="AlphaFoldDB" id="A0A7W6AA99"/>
<accession>A0A7W6AA99</accession>
<evidence type="ECO:0000313" key="2">
    <source>
        <dbReference type="Proteomes" id="UP000538670"/>
    </source>
</evidence>
<evidence type="ECO:0000313" key="1">
    <source>
        <dbReference type="EMBL" id="MBB3880112.1"/>
    </source>
</evidence>
<gene>
    <name evidence="1" type="ORF">GGR48_002555</name>
</gene>
<comment type="caution">
    <text evidence="1">The sequence shown here is derived from an EMBL/GenBank/DDBJ whole genome shotgun (WGS) entry which is preliminary data.</text>
</comment>
<dbReference type="EMBL" id="JACIDH010000012">
    <property type="protein sequence ID" value="MBB3880112.1"/>
    <property type="molecule type" value="Genomic_DNA"/>
</dbReference>
<name>A0A7W6AA99_9SPHN</name>
<dbReference type="Proteomes" id="UP000538670">
    <property type="component" value="Unassembled WGS sequence"/>
</dbReference>
<reference evidence="1 2" key="1">
    <citation type="submission" date="2020-08" db="EMBL/GenBank/DDBJ databases">
        <title>Genomic Encyclopedia of Type Strains, Phase IV (KMG-IV): sequencing the most valuable type-strain genomes for metagenomic binning, comparative biology and taxonomic classification.</title>
        <authorList>
            <person name="Goeker M."/>
        </authorList>
    </citation>
    <scope>NUCLEOTIDE SEQUENCE [LARGE SCALE GENOMIC DNA]</scope>
    <source>
        <strain evidence="1 2">DSM 19512</strain>
    </source>
</reference>
<protein>
    <submittedName>
        <fullName evidence="1">Uncharacterized protein</fullName>
    </submittedName>
</protein>
<proteinExistence type="predicted"/>
<dbReference type="RefSeq" id="WP_183952228.1">
    <property type="nucleotide sequence ID" value="NZ_JAFHKV010000031.1"/>
</dbReference>